<reference evidence="2" key="1">
    <citation type="submission" date="2023-05" db="EMBL/GenBank/DDBJ databases">
        <authorList>
            <person name="Stuckert A."/>
        </authorList>
    </citation>
    <scope>NUCLEOTIDE SEQUENCE</scope>
</reference>
<evidence type="ECO:0008006" key="4">
    <source>
        <dbReference type="Google" id="ProtNLM"/>
    </source>
</evidence>
<gene>
    <name evidence="2" type="ORF">SPARVUS_LOCUS15595189</name>
</gene>
<comment type="caution">
    <text evidence="2">The sequence shown here is derived from an EMBL/GenBank/DDBJ whole genome shotgun (WGS) entry which is preliminary data.</text>
</comment>
<accession>A0ABN9H7U7</accession>
<name>A0ABN9H7U7_9NEOB</name>
<keyword evidence="1" id="KW-1133">Transmembrane helix</keyword>
<keyword evidence="1" id="KW-0812">Transmembrane</keyword>
<keyword evidence="1" id="KW-0472">Membrane</keyword>
<dbReference type="EMBL" id="CATNWA010020322">
    <property type="protein sequence ID" value="CAI9617787.1"/>
    <property type="molecule type" value="Genomic_DNA"/>
</dbReference>
<organism evidence="2 3">
    <name type="scientific">Staurois parvus</name>
    <dbReference type="NCBI Taxonomy" id="386267"/>
    <lineage>
        <taxon>Eukaryota</taxon>
        <taxon>Metazoa</taxon>
        <taxon>Chordata</taxon>
        <taxon>Craniata</taxon>
        <taxon>Vertebrata</taxon>
        <taxon>Euteleostomi</taxon>
        <taxon>Amphibia</taxon>
        <taxon>Batrachia</taxon>
        <taxon>Anura</taxon>
        <taxon>Neobatrachia</taxon>
        <taxon>Ranoidea</taxon>
        <taxon>Ranidae</taxon>
        <taxon>Staurois</taxon>
    </lineage>
</organism>
<protein>
    <recommendedName>
        <fullName evidence="4">Secreted protein</fullName>
    </recommendedName>
</protein>
<evidence type="ECO:0000256" key="1">
    <source>
        <dbReference type="SAM" id="Phobius"/>
    </source>
</evidence>
<proteinExistence type="predicted"/>
<feature type="non-terminal residue" evidence="2">
    <location>
        <position position="65"/>
    </location>
</feature>
<evidence type="ECO:0000313" key="3">
    <source>
        <dbReference type="Proteomes" id="UP001162483"/>
    </source>
</evidence>
<feature type="transmembrane region" description="Helical" evidence="1">
    <location>
        <begin position="12"/>
        <end position="32"/>
    </location>
</feature>
<keyword evidence="3" id="KW-1185">Reference proteome</keyword>
<dbReference type="Proteomes" id="UP001162483">
    <property type="component" value="Unassembled WGS sequence"/>
</dbReference>
<sequence>MWGNQRVNCVLFYYVCCVCFSVSTLLCMALPCRAIQSHMQELTGERSVYSFTYRSLPHQKPLEIA</sequence>
<evidence type="ECO:0000313" key="2">
    <source>
        <dbReference type="EMBL" id="CAI9617787.1"/>
    </source>
</evidence>